<keyword evidence="3 8" id="KW-0548">Nucleotidyltransferase</keyword>
<dbReference type="PANTHER" id="PTHR34388">
    <property type="entry name" value="DNA POLYMERASE III SUBUNIT DELTA"/>
    <property type="match status" value="1"/>
</dbReference>
<sequence>MKASENQLVNAIDAASPAIRLYLLHGPDESGAADYAARLGRALGADAEKIAIEGSSLKSDPGRVVDEARSLALFGGRRWILINNAGEDAIEAAKMLIAEPHVEHPVVLIGPGLRSKGKLVEFAIAQPAAMSFACYVPDGANAERLVVGIAREHGLRPTPAAARRLMSAANGDRAVIAREIEKLALYLDAAADRPRELDDDVIDLLGAELGDAQMSDVVDAALEGRVRDISRELGRFADSGGSAIPLLRQIVRKLMSLAAMRGEVDAGADATATVKKRRLHFREEAGTIRLVQRWRAAEITAAIDRLRRAERALMSAGGAGEILSDVAITETTRAAARAR</sequence>
<dbReference type="EMBL" id="CP042306">
    <property type="protein sequence ID" value="QDZ08843.1"/>
    <property type="molecule type" value="Genomic_DNA"/>
</dbReference>
<evidence type="ECO:0000313" key="9">
    <source>
        <dbReference type="Proteomes" id="UP000315673"/>
    </source>
</evidence>
<dbReference type="OrthoDB" id="9804983at2"/>
<keyword evidence="2 8" id="KW-0808">Transferase</keyword>
<organism evidence="8 9">
    <name type="scientific">Sphingomonas panacisoli</name>
    <dbReference type="NCBI Taxonomy" id="1813879"/>
    <lineage>
        <taxon>Bacteria</taxon>
        <taxon>Pseudomonadati</taxon>
        <taxon>Pseudomonadota</taxon>
        <taxon>Alphaproteobacteria</taxon>
        <taxon>Sphingomonadales</taxon>
        <taxon>Sphingomonadaceae</taxon>
        <taxon>Sphingomonas</taxon>
    </lineage>
</organism>
<protein>
    <recommendedName>
        <fullName evidence="1">DNA-directed DNA polymerase</fullName>
        <ecNumber evidence="1">2.7.7.7</ecNumber>
    </recommendedName>
</protein>
<evidence type="ECO:0000256" key="4">
    <source>
        <dbReference type="ARBA" id="ARBA00022705"/>
    </source>
</evidence>
<evidence type="ECO:0000256" key="5">
    <source>
        <dbReference type="ARBA" id="ARBA00022932"/>
    </source>
</evidence>
<dbReference type="GO" id="GO:0006261">
    <property type="term" value="P:DNA-templated DNA replication"/>
    <property type="evidence" value="ECO:0007669"/>
    <property type="project" value="TreeGrafter"/>
</dbReference>
<keyword evidence="9" id="KW-1185">Reference proteome</keyword>
<evidence type="ECO:0000256" key="7">
    <source>
        <dbReference type="ARBA" id="ARBA00049244"/>
    </source>
</evidence>
<dbReference type="SUPFAM" id="SSF48019">
    <property type="entry name" value="post-AAA+ oligomerization domain-like"/>
    <property type="match status" value="1"/>
</dbReference>
<dbReference type="KEGG" id="spai:FPZ24_16330"/>
<dbReference type="InterPro" id="IPR027417">
    <property type="entry name" value="P-loop_NTPase"/>
</dbReference>
<reference evidence="8 9" key="1">
    <citation type="submission" date="2019-07" db="EMBL/GenBank/DDBJ databases">
        <title>Full genome sequence of Sphingomonas sp. 4R-6-7(HKS19).</title>
        <authorList>
            <person name="Im W.-T."/>
        </authorList>
    </citation>
    <scope>NUCLEOTIDE SEQUENCE [LARGE SCALE GENOMIC DNA]</scope>
    <source>
        <strain evidence="8 9">HKS19</strain>
    </source>
</reference>
<keyword evidence="4" id="KW-0235">DNA replication</keyword>
<evidence type="ECO:0000256" key="1">
    <source>
        <dbReference type="ARBA" id="ARBA00012417"/>
    </source>
</evidence>
<proteinExistence type="inferred from homology"/>
<dbReference type="EC" id="2.7.7.7" evidence="1"/>
<evidence type="ECO:0000256" key="3">
    <source>
        <dbReference type="ARBA" id="ARBA00022695"/>
    </source>
</evidence>
<dbReference type="Proteomes" id="UP000315673">
    <property type="component" value="Chromosome"/>
</dbReference>
<comment type="similarity">
    <text evidence="6">Belongs to the DNA polymerase HolA subunit family.</text>
</comment>
<gene>
    <name evidence="8" type="primary">holA</name>
    <name evidence="8" type="ORF">FPZ24_16330</name>
</gene>
<dbReference type="NCBIfam" id="TIGR01128">
    <property type="entry name" value="holA"/>
    <property type="match status" value="1"/>
</dbReference>
<dbReference type="SUPFAM" id="SSF52540">
    <property type="entry name" value="P-loop containing nucleoside triphosphate hydrolases"/>
    <property type="match status" value="1"/>
</dbReference>
<evidence type="ECO:0000313" key="8">
    <source>
        <dbReference type="EMBL" id="QDZ08843.1"/>
    </source>
</evidence>
<dbReference type="GO" id="GO:0003677">
    <property type="term" value="F:DNA binding"/>
    <property type="evidence" value="ECO:0007669"/>
    <property type="project" value="InterPro"/>
</dbReference>
<evidence type="ECO:0000256" key="6">
    <source>
        <dbReference type="ARBA" id="ARBA00034754"/>
    </source>
</evidence>
<evidence type="ECO:0000256" key="2">
    <source>
        <dbReference type="ARBA" id="ARBA00022679"/>
    </source>
</evidence>
<dbReference type="GO" id="GO:0009360">
    <property type="term" value="C:DNA polymerase III complex"/>
    <property type="evidence" value="ECO:0007669"/>
    <property type="project" value="TreeGrafter"/>
</dbReference>
<dbReference type="PANTHER" id="PTHR34388:SF1">
    <property type="entry name" value="DNA POLYMERASE III SUBUNIT DELTA"/>
    <property type="match status" value="1"/>
</dbReference>
<dbReference type="GO" id="GO:0003887">
    <property type="term" value="F:DNA-directed DNA polymerase activity"/>
    <property type="evidence" value="ECO:0007669"/>
    <property type="project" value="UniProtKB-KW"/>
</dbReference>
<accession>A0A5B8LL95</accession>
<dbReference type="Gene3D" id="1.20.272.10">
    <property type="match status" value="1"/>
</dbReference>
<dbReference type="AlphaFoldDB" id="A0A5B8LL95"/>
<dbReference type="InterPro" id="IPR008921">
    <property type="entry name" value="DNA_pol3_clamp-load_cplx_C"/>
</dbReference>
<dbReference type="InterPro" id="IPR005790">
    <property type="entry name" value="DNA_polIII_delta"/>
</dbReference>
<name>A0A5B8LL95_9SPHN</name>
<dbReference type="RefSeq" id="WP_146573785.1">
    <property type="nucleotide sequence ID" value="NZ_CP042306.1"/>
</dbReference>
<comment type="catalytic activity">
    <reaction evidence="7">
        <text>DNA(n) + a 2'-deoxyribonucleoside 5'-triphosphate = DNA(n+1) + diphosphate</text>
        <dbReference type="Rhea" id="RHEA:22508"/>
        <dbReference type="Rhea" id="RHEA-COMP:17339"/>
        <dbReference type="Rhea" id="RHEA-COMP:17340"/>
        <dbReference type="ChEBI" id="CHEBI:33019"/>
        <dbReference type="ChEBI" id="CHEBI:61560"/>
        <dbReference type="ChEBI" id="CHEBI:173112"/>
        <dbReference type="EC" id="2.7.7.7"/>
    </reaction>
</comment>
<keyword evidence="5" id="KW-0239">DNA-directed DNA polymerase</keyword>